<reference evidence="7" key="2">
    <citation type="journal article" date="2021" name="PeerJ">
        <title>Extensive microbial diversity within the chicken gut microbiome revealed by metagenomics and culture.</title>
        <authorList>
            <person name="Gilroy R."/>
            <person name="Ravi A."/>
            <person name="Getino M."/>
            <person name="Pursley I."/>
            <person name="Horton D.L."/>
            <person name="Alikhan N.F."/>
            <person name="Baker D."/>
            <person name="Gharbi K."/>
            <person name="Hall N."/>
            <person name="Watson M."/>
            <person name="Adriaenssens E.M."/>
            <person name="Foster-Nyarko E."/>
            <person name="Jarju S."/>
            <person name="Secka A."/>
            <person name="Antonio M."/>
            <person name="Oren A."/>
            <person name="Chaudhuri R.R."/>
            <person name="La Ragione R."/>
            <person name="Hildebrand F."/>
            <person name="Pallen M.J."/>
        </authorList>
    </citation>
    <scope>NUCLEOTIDE SEQUENCE</scope>
    <source>
        <strain evidence="7">ChiHjej12B11-7776</strain>
    </source>
</reference>
<comment type="subcellular location">
    <subcellularLocation>
        <location evidence="3">Cytoplasm</location>
    </subcellularLocation>
</comment>
<evidence type="ECO:0000256" key="3">
    <source>
        <dbReference type="HAMAP-Rule" id="MF_01151"/>
    </source>
</evidence>
<dbReference type="CDD" id="cd00446">
    <property type="entry name" value="GrpE"/>
    <property type="match status" value="1"/>
</dbReference>
<dbReference type="Proteomes" id="UP000886852">
    <property type="component" value="Unassembled WGS sequence"/>
</dbReference>
<evidence type="ECO:0000256" key="6">
    <source>
        <dbReference type="SAM" id="MobiDB-lite"/>
    </source>
</evidence>
<dbReference type="GO" id="GO:0051087">
    <property type="term" value="F:protein-folding chaperone binding"/>
    <property type="evidence" value="ECO:0007669"/>
    <property type="project" value="InterPro"/>
</dbReference>
<feature type="compositionally biased region" description="Basic and acidic residues" evidence="6">
    <location>
        <begin position="1"/>
        <end position="12"/>
    </location>
</feature>
<feature type="region of interest" description="Disordered" evidence="6">
    <location>
        <begin position="1"/>
        <end position="34"/>
    </location>
</feature>
<dbReference type="PROSITE" id="PS01071">
    <property type="entry name" value="GRPE"/>
    <property type="match status" value="1"/>
</dbReference>
<sequence>MSKEKASCDEKQAQTAQQQTAQQPEQATQQDKIKRLEEQIAQLTEEKEKLSKTAARLQSSADKSDTYLNQLVAMKNDFESYKRRMRFNAEQAKAEGVQSVALKLIEIADTFEIAQKHIADSETLHAFEMVHKQFTETLHGFGVQEMDVKGKDFDHMTMNALSQMDCGEQNKGKVVEVYKNGYTMGEKVLRYAEVIVGA</sequence>
<feature type="compositionally biased region" description="Low complexity" evidence="6">
    <location>
        <begin position="13"/>
        <end position="30"/>
    </location>
</feature>
<dbReference type="SUPFAM" id="SSF51064">
    <property type="entry name" value="Head domain of nucleotide exchange factor GrpE"/>
    <property type="match status" value="1"/>
</dbReference>
<dbReference type="AlphaFoldDB" id="A0A9D1MWI6"/>
<accession>A0A9D1MWI6</accession>
<dbReference type="GO" id="GO:0006457">
    <property type="term" value="P:protein folding"/>
    <property type="evidence" value="ECO:0007669"/>
    <property type="project" value="InterPro"/>
</dbReference>
<dbReference type="GO" id="GO:0000774">
    <property type="term" value="F:adenyl-nucleotide exchange factor activity"/>
    <property type="evidence" value="ECO:0007669"/>
    <property type="project" value="InterPro"/>
</dbReference>
<gene>
    <name evidence="3" type="primary">grpE</name>
    <name evidence="7" type="ORF">IAC72_02085</name>
</gene>
<dbReference type="InterPro" id="IPR013805">
    <property type="entry name" value="GrpE_CC"/>
</dbReference>
<dbReference type="HAMAP" id="MF_01151">
    <property type="entry name" value="GrpE"/>
    <property type="match status" value="1"/>
</dbReference>
<comment type="similarity">
    <text evidence="1 3 5">Belongs to the GrpE family.</text>
</comment>
<evidence type="ECO:0000313" key="7">
    <source>
        <dbReference type="EMBL" id="HIU90794.1"/>
    </source>
</evidence>
<keyword evidence="2 3" id="KW-0143">Chaperone</keyword>
<protein>
    <recommendedName>
        <fullName evidence="3 4">Protein GrpE</fullName>
    </recommendedName>
    <alternativeName>
        <fullName evidence="3">HSP-70 cofactor</fullName>
    </alternativeName>
</protein>
<evidence type="ECO:0000256" key="2">
    <source>
        <dbReference type="ARBA" id="ARBA00023186"/>
    </source>
</evidence>
<dbReference type="PANTHER" id="PTHR21237">
    <property type="entry name" value="GRPE PROTEIN"/>
    <property type="match status" value="1"/>
</dbReference>
<comment type="caution">
    <text evidence="7">The sequence shown here is derived from an EMBL/GenBank/DDBJ whole genome shotgun (WGS) entry which is preliminary data.</text>
</comment>
<keyword evidence="3 4" id="KW-0346">Stress response</keyword>
<proteinExistence type="inferred from homology"/>
<evidence type="ECO:0000313" key="8">
    <source>
        <dbReference type="Proteomes" id="UP000886852"/>
    </source>
</evidence>
<evidence type="ECO:0000256" key="1">
    <source>
        <dbReference type="ARBA" id="ARBA00009054"/>
    </source>
</evidence>
<name>A0A9D1MWI6_9BACT</name>
<evidence type="ECO:0000256" key="5">
    <source>
        <dbReference type="RuleBase" id="RU004478"/>
    </source>
</evidence>
<dbReference type="Gene3D" id="2.30.22.10">
    <property type="entry name" value="Head domain of nucleotide exchange factor GrpE"/>
    <property type="match status" value="1"/>
</dbReference>
<dbReference type="GO" id="GO:0005737">
    <property type="term" value="C:cytoplasm"/>
    <property type="evidence" value="ECO:0007669"/>
    <property type="project" value="UniProtKB-SubCell"/>
</dbReference>
<dbReference type="EMBL" id="DVOC01000037">
    <property type="protein sequence ID" value="HIU90794.1"/>
    <property type="molecule type" value="Genomic_DNA"/>
</dbReference>
<dbReference type="SUPFAM" id="SSF58014">
    <property type="entry name" value="Coiled-coil domain of nucleotide exchange factor GrpE"/>
    <property type="match status" value="1"/>
</dbReference>
<dbReference type="InterPro" id="IPR000740">
    <property type="entry name" value="GrpE"/>
</dbReference>
<organism evidence="7 8">
    <name type="scientific">Candidatus Fimimonas merdipullorum</name>
    <dbReference type="NCBI Taxonomy" id="2840822"/>
    <lineage>
        <taxon>Bacteria</taxon>
        <taxon>Pseudomonadati</taxon>
        <taxon>Myxococcota</taxon>
        <taxon>Myxococcia</taxon>
        <taxon>Myxococcales</taxon>
        <taxon>Cystobacterineae</taxon>
        <taxon>Myxococcaceae</taxon>
        <taxon>Myxococcaceae incertae sedis</taxon>
        <taxon>Candidatus Fimimonas</taxon>
    </lineage>
</organism>
<dbReference type="GO" id="GO:0051082">
    <property type="term" value="F:unfolded protein binding"/>
    <property type="evidence" value="ECO:0007669"/>
    <property type="project" value="TreeGrafter"/>
</dbReference>
<dbReference type="PRINTS" id="PR00773">
    <property type="entry name" value="GRPEPROTEIN"/>
</dbReference>
<comment type="subunit">
    <text evidence="3">Homodimer.</text>
</comment>
<dbReference type="Gene3D" id="3.90.20.20">
    <property type="match status" value="1"/>
</dbReference>
<evidence type="ECO:0000256" key="4">
    <source>
        <dbReference type="RuleBase" id="RU000639"/>
    </source>
</evidence>
<comment type="function">
    <text evidence="3 4">Participates actively in the response to hyperosmotic and heat shock by preventing the aggregation of stress-denatured proteins, in association with DnaK and GrpE. It is the nucleotide exchange factor for DnaK and may function as a thermosensor. Unfolded proteins bind initially to DnaJ; upon interaction with the DnaJ-bound protein, DnaK hydrolyzes its bound ATP, resulting in the formation of a stable complex. GrpE releases ADP from DnaK; ATP binding to DnaK triggers the release of the substrate protein, thus completing the reaction cycle. Several rounds of ATP-dependent interactions between DnaJ, DnaK and GrpE are required for fully efficient folding.</text>
</comment>
<dbReference type="GO" id="GO:0042803">
    <property type="term" value="F:protein homodimerization activity"/>
    <property type="evidence" value="ECO:0007669"/>
    <property type="project" value="InterPro"/>
</dbReference>
<dbReference type="Pfam" id="PF01025">
    <property type="entry name" value="GrpE"/>
    <property type="match status" value="1"/>
</dbReference>
<reference evidence="7" key="1">
    <citation type="submission" date="2020-10" db="EMBL/GenBank/DDBJ databases">
        <authorList>
            <person name="Gilroy R."/>
        </authorList>
    </citation>
    <scope>NUCLEOTIDE SEQUENCE</scope>
    <source>
        <strain evidence="7">ChiHjej12B11-7776</strain>
    </source>
</reference>
<keyword evidence="3" id="KW-0963">Cytoplasm</keyword>
<dbReference type="InterPro" id="IPR009012">
    <property type="entry name" value="GrpE_head"/>
</dbReference>
<dbReference type="PANTHER" id="PTHR21237:SF23">
    <property type="entry name" value="GRPE PROTEIN HOMOLOG, MITOCHONDRIAL"/>
    <property type="match status" value="1"/>
</dbReference>